<evidence type="ECO:0000256" key="3">
    <source>
        <dbReference type="ARBA" id="ARBA00022490"/>
    </source>
</evidence>
<dbReference type="GO" id="GO:0007266">
    <property type="term" value="P:Rho protein signal transduction"/>
    <property type="evidence" value="ECO:0007669"/>
    <property type="project" value="InterPro"/>
</dbReference>
<dbReference type="InterPro" id="IPR024792">
    <property type="entry name" value="RhoGDI_dom_sf"/>
</dbReference>
<keyword evidence="3" id="KW-0963">Cytoplasm</keyword>
<evidence type="ECO:0000256" key="1">
    <source>
        <dbReference type="ARBA" id="ARBA00004496"/>
    </source>
</evidence>
<dbReference type="GO" id="GO:0005737">
    <property type="term" value="C:cytoplasm"/>
    <property type="evidence" value="ECO:0007669"/>
    <property type="project" value="UniProtKB-SubCell"/>
</dbReference>
<reference evidence="5" key="1">
    <citation type="submission" date="2022-11" db="UniProtKB">
        <authorList>
            <consortium name="WormBaseParasite"/>
        </authorList>
    </citation>
    <scope>IDENTIFICATION</scope>
</reference>
<sequence>MSAGENGNGVKEIADELDNVDLADSLYRPPAQKSVREILDADKEDESLRKYKEKLLGGAATTAGVPVLIGQFLISKGILHEIADF</sequence>
<dbReference type="WBParaSite" id="nRc.2.0.1.t25762-RA">
    <property type="protein sequence ID" value="nRc.2.0.1.t25762-RA"/>
    <property type="gene ID" value="nRc.2.0.1.g25762"/>
</dbReference>
<dbReference type="AlphaFoldDB" id="A0A915JI51"/>
<dbReference type="InterPro" id="IPR014756">
    <property type="entry name" value="Ig_E-set"/>
</dbReference>
<proteinExistence type="inferred from homology"/>
<evidence type="ECO:0000256" key="2">
    <source>
        <dbReference type="ARBA" id="ARBA00009758"/>
    </source>
</evidence>
<dbReference type="SUPFAM" id="SSF81296">
    <property type="entry name" value="E set domains"/>
    <property type="match status" value="1"/>
</dbReference>
<comment type="subcellular location">
    <subcellularLocation>
        <location evidence="1">Cytoplasm</location>
    </subcellularLocation>
</comment>
<dbReference type="Pfam" id="PF02115">
    <property type="entry name" value="Rho_GDI"/>
    <property type="match status" value="1"/>
</dbReference>
<comment type="similarity">
    <text evidence="2">Belongs to the Rho GDI family.</text>
</comment>
<evidence type="ECO:0000313" key="5">
    <source>
        <dbReference type="WBParaSite" id="nRc.2.0.1.t25762-RA"/>
    </source>
</evidence>
<organism evidence="4 5">
    <name type="scientific">Romanomermis culicivorax</name>
    <name type="common">Nematode worm</name>
    <dbReference type="NCBI Taxonomy" id="13658"/>
    <lineage>
        <taxon>Eukaryota</taxon>
        <taxon>Metazoa</taxon>
        <taxon>Ecdysozoa</taxon>
        <taxon>Nematoda</taxon>
        <taxon>Enoplea</taxon>
        <taxon>Dorylaimia</taxon>
        <taxon>Mermithida</taxon>
        <taxon>Mermithoidea</taxon>
        <taxon>Mermithidae</taxon>
        <taxon>Romanomermis</taxon>
    </lineage>
</organism>
<dbReference type="InterPro" id="IPR000406">
    <property type="entry name" value="Rho_GDI"/>
</dbReference>
<dbReference type="Proteomes" id="UP000887565">
    <property type="component" value="Unplaced"/>
</dbReference>
<accession>A0A915JI51</accession>
<protein>
    <submittedName>
        <fullName evidence="5">Uncharacterized protein</fullName>
    </submittedName>
</protein>
<keyword evidence="4" id="KW-1185">Reference proteome</keyword>
<name>A0A915JI51_ROMCU</name>
<evidence type="ECO:0000313" key="4">
    <source>
        <dbReference type="Proteomes" id="UP000887565"/>
    </source>
</evidence>
<dbReference type="GO" id="GO:0005094">
    <property type="term" value="F:Rho GDP-dissociation inhibitor activity"/>
    <property type="evidence" value="ECO:0007669"/>
    <property type="project" value="InterPro"/>
</dbReference>
<dbReference type="Gene3D" id="2.70.50.30">
    <property type="entry name" value="Coagulation Factor XIII, subunit A, domain 1"/>
    <property type="match status" value="1"/>
</dbReference>